<dbReference type="GO" id="GO:0000977">
    <property type="term" value="F:RNA polymerase II transcription regulatory region sequence-specific DNA binding"/>
    <property type="evidence" value="ECO:0007669"/>
    <property type="project" value="TreeGrafter"/>
</dbReference>
<evidence type="ECO:0000259" key="10">
    <source>
        <dbReference type="SMART" id="SM00438"/>
    </source>
</evidence>
<comment type="caution">
    <text evidence="11">The sequence shown here is derived from an EMBL/GenBank/DDBJ whole genome shotgun (WGS) entry which is preliminary data.</text>
</comment>
<reference evidence="11 12" key="1">
    <citation type="submission" date="2016-07" db="EMBL/GenBank/DDBJ databases">
        <title>Pervasive Adenine N6-methylation of Active Genes in Fungi.</title>
        <authorList>
            <consortium name="DOE Joint Genome Institute"/>
            <person name="Mondo S.J."/>
            <person name="Dannebaum R.O."/>
            <person name="Kuo R.C."/>
            <person name="Labutti K."/>
            <person name="Haridas S."/>
            <person name="Kuo A."/>
            <person name="Salamov A."/>
            <person name="Ahrendt S.R."/>
            <person name="Lipzen A."/>
            <person name="Sullivan W."/>
            <person name="Andreopoulos W.B."/>
            <person name="Clum A."/>
            <person name="Lindquist E."/>
            <person name="Daum C."/>
            <person name="Ramamoorthy G.K."/>
            <person name="Gryganskyi A."/>
            <person name="Culley D."/>
            <person name="Magnuson J.K."/>
            <person name="James T.Y."/>
            <person name="O'Malley M.A."/>
            <person name="Stajich J.E."/>
            <person name="Spatafora J.W."/>
            <person name="Visel A."/>
            <person name="Grigoriev I.V."/>
        </authorList>
    </citation>
    <scope>NUCLEOTIDE SEQUENCE [LARGE SCALE GENOMIC DNA]</scope>
    <source>
        <strain evidence="11 12">JEL800</strain>
    </source>
</reference>
<feature type="domain" description="NF-X1-type" evidence="10">
    <location>
        <begin position="12"/>
        <end position="31"/>
    </location>
</feature>
<dbReference type="InterPro" id="IPR000967">
    <property type="entry name" value="Znf_NFX1"/>
</dbReference>
<dbReference type="PANTHER" id="PTHR12360">
    <property type="entry name" value="NUCLEAR TRANSCRIPTION FACTOR, X-BOX BINDING 1 NFX1"/>
    <property type="match status" value="1"/>
</dbReference>
<feature type="non-terminal residue" evidence="11">
    <location>
        <position position="1"/>
    </location>
</feature>
<dbReference type="GO" id="GO:0008270">
    <property type="term" value="F:zinc ion binding"/>
    <property type="evidence" value="ECO:0007669"/>
    <property type="project" value="UniProtKB-KW"/>
</dbReference>
<comment type="similarity">
    <text evidence="2">Belongs to the NFX1 family.</text>
</comment>
<evidence type="ECO:0000256" key="9">
    <source>
        <dbReference type="ARBA" id="ARBA00023242"/>
    </source>
</evidence>
<keyword evidence="6" id="KW-0862">Zinc</keyword>
<evidence type="ECO:0000256" key="6">
    <source>
        <dbReference type="ARBA" id="ARBA00022833"/>
    </source>
</evidence>
<evidence type="ECO:0000256" key="3">
    <source>
        <dbReference type="ARBA" id="ARBA00022723"/>
    </source>
</evidence>
<feature type="domain" description="NF-X1-type" evidence="10">
    <location>
        <begin position="191"/>
        <end position="217"/>
    </location>
</feature>
<feature type="domain" description="NF-X1-type" evidence="10">
    <location>
        <begin position="225"/>
        <end position="244"/>
    </location>
</feature>
<dbReference type="Pfam" id="PF01422">
    <property type="entry name" value="zf-NF-X1"/>
    <property type="match status" value="5"/>
</dbReference>
<evidence type="ECO:0000313" key="12">
    <source>
        <dbReference type="Proteomes" id="UP000193642"/>
    </source>
</evidence>
<evidence type="ECO:0000256" key="8">
    <source>
        <dbReference type="ARBA" id="ARBA00023163"/>
    </source>
</evidence>
<name>A0A1Y2CV23_9FUNG</name>
<dbReference type="GO" id="GO:0000122">
    <property type="term" value="P:negative regulation of transcription by RNA polymerase II"/>
    <property type="evidence" value="ECO:0007669"/>
    <property type="project" value="TreeGrafter"/>
</dbReference>
<dbReference type="PANTHER" id="PTHR12360:SF12">
    <property type="entry name" value="TRANSCRIPTIONAL REPRESSOR NF-X1"/>
    <property type="match status" value="1"/>
</dbReference>
<evidence type="ECO:0000256" key="2">
    <source>
        <dbReference type="ARBA" id="ARBA00007269"/>
    </source>
</evidence>
<dbReference type="SMART" id="SM00438">
    <property type="entry name" value="ZnF_NFX"/>
    <property type="match status" value="5"/>
</dbReference>
<dbReference type="EMBL" id="MCGO01000006">
    <property type="protein sequence ID" value="ORY50909.1"/>
    <property type="molecule type" value="Genomic_DNA"/>
</dbReference>
<keyword evidence="4" id="KW-0677">Repeat</keyword>
<keyword evidence="3" id="KW-0479">Metal-binding</keyword>
<evidence type="ECO:0000256" key="1">
    <source>
        <dbReference type="ARBA" id="ARBA00004123"/>
    </source>
</evidence>
<dbReference type="GO" id="GO:0000981">
    <property type="term" value="F:DNA-binding transcription factor activity, RNA polymerase II-specific"/>
    <property type="evidence" value="ECO:0007669"/>
    <property type="project" value="TreeGrafter"/>
</dbReference>
<keyword evidence="5" id="KW-0863">Zinc-finger</keyword>
<dbReference type="Proteomes" id="UP000193642">
    <property type="component" value="Unassembled WGS sequence"/>
</dbReference>
<sequence length="261" mass="28684">SCGQLCERILNCANHVCQQECHSGPCDPCTFKVEQSCTCGKCNRIVDCKTVRLDQIETYSCTIHCNFKYACGQHRCEAVCHSHDEGASECPFLPSTLLKCPCGYKSFTLEESLESRAICTDPVIVCDQICWKELKCGHACKLSCHDGPCVCLEKQLVSCRCGATHVTATCAELPTLSTPTCKTQCRSLKTCGRHECGRKCCPKESFDSIQDPHHCDLLCDRILKCGKHKCALDCHRGPCPPCIEASFEPVSCACGKTTLEP</sequence>
<keyword evidence="12" id="KW-1185">Reference proteome</keyword>
<dbReference type="OrthoDB" id="6512771at2759"/>
<protein>
    <recommendedName>
        <fullName evidence="10">NF-X1-type domain-containing protein</fullName>
    </recommendedName>
</protein>
<keyword evidence="8" id="KW-0804">Transcription</keyword>
<dbReference type="GO" id="GO:0005634">
    <property type="term" value="C:nucleus"/>
    <property type="evidence" value="ECO:0007669"/>
    <property type="project" value="UniProtKB-SubCell"/>
</dbReference>
<dbReference type="CDD" id="cd06008">
    <property type="entry name" value="NF-X1-zinc-finger"/>
    <property type="match status" value="1"/>
</dbReference>
<accession>A0A1Y2CV23</accession>
<feature type="non-terminal residue" evidence="11">
    <location>
        <position position="261"/>
    </location>
</feature>
<gene>
    <name evidence="11" type="ORF">BCR33DRAFT_641501</name>
</gene>
<evidence type="ECO:0000256" key="7">
    <source>
        <dbReference type="ARBA" id="ARBA00023015"/>
    </source>
</evidence>
<comment type="subcellular location">
    <subcellularLocation>
        <location evidence="1">Nucleus</location>
    </subcellularLocation>
</comment>
<feature type="domain" description="NF-X1-type" evidence="10">
    <location>
        <begin position="136"/>
        <end position="153"/>
    </location>
</feature>
<proteinExistence type="inferred from homology"/>
<organism evidence="11 12">
    <name type="scientific">Rhizoclosmatium globosum</name>
    <dbReference type="NCBI Taxonomy" id="329046"/>
    <lineage>
        <taxon>Eukaryota</taxon>
        <taxon>Fungi</taxon>
        <taxon>Fungi incertae sedis</taxon>
        <taxon>Chytridiomycota</taxon>
        <taxon>Chytridiomycota incertae sedis</taxon>
        <taxon>Chytridiomycetes</taxon>
        <taxon>Chytridiales</taxon>
        <taxon>Chytriomycetaceae</taxon>
        <taxon>Rhizoclosmatium</taxon>
    </lineage>
</organism>
<dbReference type="STRING" id="329046.A0A1Y2CV23"/>
<dbReference type="AlphaFoldDB" id="A0A1Y2CV23"/>
<evidence type="ECO:0000256" key="4">
    <source>
        <dbReference type="ARBA" id="ARBA00022737"/>
    </source>
</evidence>
<keyword evidence="7" id="KW-0805">Transcription regulation</keyword>
<evidence type="ECO:0000313" key="11">
    <source>
        <dbReference type="EMBL" id="ORY50909.1"/>
    </source>
</evidence>
<dbReference type="InterPro" id="IPR034078">
    <property type="entry name" value="NFX1_fam"/>
</dbReference>
<keyword evidence="9" id="KW-0539">Nucleus</keyword>
<evidence type="ECO:0000256" key="5">
    <source>
        <dbReference type="ARBA" id="ARBA00022771"/>
    </source>
</evidence>
<feature type="domain" description="NF-X1-type" evidence="10">
    <location>
        <begin position="71"/>
        <end position="102"/>
    </location>
</feature>